<dbReference type="InterPro" id="IPR012347">
    <property type="entry name" value="Ferritin-like"/>
</dbReference>
<dbReference type="Proteomes" id="UP000552615">
    <property type="component" value="Unassembled WGS sequence"/>
</dbReference>
<evidence type="ECO:0000256" key="1">
    <source>
        <dbReference type="SAM" id="Phobius"/>
    </source>
</evidence>
<dbReference type="Pfam" id="PF03713">
    <property type="entry name" value="DUF305"/>
    <property type="match status" value="1"/>
</dbReference>
<feature type="domain" description="DUF305" evidence="2">
    <location>
        <begin position="102"/>
        <end position="151"/>
    </location>
</feature>
<evidence type="ECO:0000313" key="3">
    <source>
        <dbReference type="EMBL" id="NML59264.1"/>
    </source>
</evidence>
<feature type="transmembrane region" description="Helical" evidence="1">
    <location>
        <begin position="17"/>
        <end position="36"/>
    </location>
</feature>
<comment type="caution">
    <text evidence="3">The sequence shown here is derived from an EMBL/GenBank/DDBJ whole genome shotgun (WGS) entry which is preliminary data.</text>
</comment>
<name>A0A7Y0A9Q7_9FLAO</name>
<evidence type="ECO:0000259" key="2">
    <source>
        <dbReference type="Pfam" id="PF03713"/>
    </source>
</evidence>
<dbReference type="EMBL" id="JABBGF010000004">
    <property type="protein sequence ID" value="NML59264.1"/>
    <property type="molecule type" value="Genomic_DNA"/>
</dbReference>
<dbReference type="AlphaFoldDB" id="A0A7Y0A9Q7"/>
<gene>
    <name evidence="3" type="ORF">HHL20_18210</name>
</gene>
<protein>
    <submittedName>
        <fullName evidence="3">DUF305 domain-containing protein</fullName>
    </submittedName>
</protein>
<keyword evidence="1" id="KW-0812">Transmembrane</keyword>
<feature type="transmembrane region" description="Helical" evidence="1">
    <location>
        <begin position="76"/>
        <end position="95"/>
    </location>
</feature>
<accession>A0A7Y0A9Q7</accession>
<evidence type="ECO:0000313" key="4">
    <source>
        <dbReference type="Proteomes" id="UP000552615"/>
    </source>
</evidence>
<reference evidence="3 4" key="1">
    <citation type="submission" date="2020-04" db="EMBL/GenBank/DDBJ databases">
        <title>Chryseobacterium sp. RJ-7-14 sp. nov., isolated from Jeju soil.</title>
        <authorList>
            <person name="Dahal R.H."/>
            <person name="Chaudhary D.K."/>
        </authorList>
    </citation>
    <scope>NUCLEOTIDE SEQUENCE [LARGE SCALE GENOMIC DNA]</scope>
    <source>
        <strain evidence="3 4">RJ-7-14</strain>
    </source>
</reference>
<feature type="transmembrane region" description="Helical" evidence="1">
    <location>
        <begin position="42"/>
        <end position="64"/>
    </location>
</feature>
<dbReference type="InterPro" id="IPR005183">
    <property type="entry name" value="DUF305_CopM-like"/>
</dbReference>
<keyword evidence="1" id="KW-0472">Membrane</keyword>
<keyword evidence="1" id="KW-1133">Transmembrane helix</keyword>
<sequence length="157" mass="18383">MENMNHKKQDNTVYRKLFFTLIISFIIMYLVMFLNVDEIAHVYISLTRTYMTLLMVSPMAVLMILMMGNMYHNKKLNSIIIGSGITVFIVAFIFLRNQTFVSDIQYMKAMIPHHSSAIMTSKHAEIKDPEVKILSENIIKSQEEEIKKMKEKIKELQ</sequence>
<dbReference type="RefSeq" id="WP_051585158.1">
    <property type="nucleotide sequence ID" value="NZ_JABBGF010000004.1"/>
</dbReference>
<proteinExistence type="predicted"/>
<organism evidence="3 4">
    <name type="scientific">Chryseobacterium cheonjiense</name>
    <dbReference type="NCBI Taxonomy" id="2728845"/>
    <lineage>
        <taxon>Bacteria</taxon>
        <taxon>Pseudomonadati</taxon>
        <taxon>Bacteroidota</taxon>
        <taxon>Flavobacteriia</taxon>
        <taxon>Flavobacteriales</taxon>
        <taxon>Weeksellaceae</taxon>
        <taxon>Chryseobacterium group</taxon>
        <taxon>Chryseobacterium</taxon>
    </lineage>
</organism>
<dbReference type="Gene3D" id="1.20.1260.10">
    <property type="match status" value="1"/>
</dbReference>
<keyword evidence="4" id="KW-1185">Reference proteome</keyword>